<evidence type="ECO:0000313" key="2">
    <source>
        <dbReference type="Proteomes" id="UP000064201"/>
    </source>
</evidence>
<dbReference type="RefSeq" id="WP_018937846.1">
    <property type="nucleotide sequence ID" value="NZ_CP011367.1"/>
</dbReference>
<dbReference type="STRING" id="106634.TVD_09535"/>
<gene>
    <name evidence="1" type="ORF">TVD_09535</name>
</gene>
<sequence length="345" mass="40292">MQRMIEWAEQGRLPDTLVRAGIRRLLAERLRESGAPAEEAMERRYALIEAMRAAPVALSTEVANEQHYEVPTEYFERCLGPWLKYSCAWWPEGVDDLRGAEAAMLQLTCERAGLENGQQVLELGCGWGSLSLWMAEQYPKSRIVSVSNSATQRASIEARRDARGLENLTIVTADMNTFAPDQTGFDRVVSVEMFEHMRNWPELLRRVATWLRPGGQLFMHVFAHREFAYFFESEGEHDWMGQYFFRDGLMPSDDLARHFQEDLRVVRQWRVNGHHYARTLNAWLARQDAARDELMPLFEQTYGAQDAALWFQRWRMFYMACAELFDYRGGNEWFVSHILFRRPEA</sequence>
<dbReference type="KEGG" id="tvr:TVD_09535"/>
<evidence type="ECO:0000313" key="1">
    <source>
        <dbReference type="EMBL" id="AKJ95584.1"/>
    </source>
</evidence>
<organism evidence="1 2">
    <name type="scientific">Thioalkalivibrio versutus</name>
    <dbReference type="NCBI Taxonomy" id="106634"/>
    <lineage>
        <taxon>Bacteria</taxon>
        <taxon>Pseudomonadati</taxon>
        <taxon>Pseudomonadota</taxon>
        <taxon>Gammaproteobacteria</taxon>
        <taxon>Chromatiales</taxon>
        <taxon>Ectothiorhodospiraceae</taxon>
        <taxon>Thioalkalivibrio</taxon>
    </lineage>
</organism>
<dbReference type="EMBL" id="CP011367">
    <property type="protein sequence ID" value="AKJ95584.1"/>
    <property type="molecule type" value="Genomic_DNA"/>
</dbReference>
<protein>
    <submittedName>
        <fullName evidence="1">Cyclopropane-fatty-acyl-phospholipid synthase</fullName>
    </submittedName>
</protein>
<dbReference type="CDD" id="cd02440">
    <property type="entry name" value="AdoMet_MTases"/>
    <property type="match status" value="1"/>
</dbReference>
<dbReference type="SUPFAM" id="SSF53335">
    <property type="entry name" value="S-adenosyl-L-methionine-dependent methyltransferases"/>
    <property type="match status" value="1"/>
</dbReference>
<dbReference type="Pfam" id="PF02353">
    <property type="entry name" value="CMAS"/>
    <property type="match status" value="1"/>
</dbReference>
<dbReference type="FunFam" id="3.40.50.150:FF:000554">
    <property type="entry name" value="Cation-transporting ATPase"/>
    <property type="match status" value="1"/>
</dbReference>
<reference evidence="1 2" key="1">
    <citation type="submission" date="2015-04" db="EMBL/GenBank/DDBJ databases">
        <title>Complete Sequence for the Genome of the Thioalkalivibrio versutus D301.</title>
        <authorList>
            <person name="Mu T."/>
            <person name="Zhou J."/>
            <person name="Xu X."/>
        </authorList>
    </citation>
    <scope>NUCLEOTIDE SEQUENCE [LARGE SCALE GENOMIC DNA]</scope>
    <source>
        <strain evidence="1 2">D301</strain>
    </source>
</reference>
<dbReference type="OrthoDB" id="9782855at2"/>
<dbReference type="Proteomes" id="UP000064201">
    <property type="component" value="Chromosome"/>
</dbReference>
<dbReference type="InterPro" id="IPR029063">
    <property type="entry name" value="SAM-dependent_MTases_sf"/>
</dbReference>
<name>A0A0G3G5D3_9GAMM</name>
<proteinExistence type="predicted"/>
<dbReference type="AlphaFoldDB" id="A0A0G3G5D3"/>
<accession>A0A0G3G5D3</accession>
<dbReference type="Gene3D" id="3.40.50.150">
    <property type="entry name" value="Vaccinia Virus protein VP39"/>
    <property type="match status" value="1"/>
</dbReference>
<dbReference type="PANTHER" id="PTHR43832:SF1">
    <property type="entry name" value="S-ADENOSYL-L-METHIONINE-DEPENDENT METHYLTRANSFERASES SUPERFAMILY PROTEIN"/>
    <property type="match status" value="1"/>
</dbReference>
<dbReference type="PATRIC" id="fig|106634.4.peg.1953"/>
<dbReference type="PANTHER" id="PTHR43832">
    <property type="match status" value="1"/>
</dbReference>
<keyword evidence="2" id="KW-1185">Reference proteome</keyword>